<evidence type="ECO:0000259" key="3">
    <source>
        <dbReference type="Pfam" id="PF02894"/>
    </source>
</evidence>
<dbReference type="Pfam" id="PF02894">
    <property type="entry name" value="GFO_IDH_MocA_C"/>
    <property type="match status" value="1"/>
</dbReference>
<keyword evidence="5" id="KW-1185">Reference proteome</keyword>
<evidence type="ECO:0000259" key="2">
    <source>
        <dbReference type="Pfam" id="PF01408"/>
    </source>
</evidence>
<evidence type="ECO:0000313" key="4">
    <source>
        <dbReference type="EMBL" id="RDU22351.1"/>
    </source>
</evidence>
<dbReference type="SUPFAM" id="SSF51735">
    <property type="entry name" value="NAD(P)-binding Rossmann-fold domains"/>
    <property type="match status" value="1"/>
</dbReference>
<dbReference type="InterPro" id="IPR051317">
    <property type="entry name" value="Gfo/Idh/MocA_oxidoreduct"/>
</dbReference>
<dbReference type="Proteomes" id="UP000255036">
    <property type="component" value="Unassembled WGS sequence"/>
</dbReference>
<dbReference type="Pfam" id="PF01408">
    <property type="entry name" value="GFO_IDH_MocA"/>
    <property type="match status" value="1"/>
</dbReference>
<evidence type="ECO:0000313" key="5">
    <source>
        <dbReference type="Proteomes" id="UP000255036"/>
    </source>
</evidence>
<protein>
    <submittedName>
        <fullName evidence="4">Gfo/Idh/MocA family oxidoreductase</fullName>
    </submittedName>
</protein>
<dbReference type="AlphaFoldDB" id="A0A371ARY9"/>
<dbReference type="RefSeq" id="WP_115482761.1">
    <property type="nucleotide sequence ID" value="NZ_QRCT01000049.1"/>
</dbReference>
<accession>A0A371ARY9</accession>
<dbReference type="OrthoDB" id="9815825at2"/>
<dbReference type="Gene3D" id="3.30.360.10">
    <property type="entry name" value="Dihydrodipicolinate Reductase, domain 2"/>
    <property type="match status" value="1"/>
</dbReference>
<evidence type="ECO:0000256" key="1">
    <source>
        <dbReference type="ARBA" id="ARBA00010928"/>
    </source>
</evidence>
<comment type="similarity">
    <text evidence="1">Belongs to the Gfo/Idh/MocA family.</text>
</comment>
<gene>
    <name evidence="4" type="ORF">DWV06_13720</name>
</gene>
<organism evidence="4 5">
    <name type="scientific">Anaerosacchariphilus polymeriproducens</name>
    <dbReference type="NCBI Taxonomy" id="1812858"/>
    <lineage>
        <taxon>Bacteria</taxon>
        <taxon>Bacillati</taxon>
        <taxon>Bacillota</taxon>
        <taxon>Clostridia</taxon>
        <taxon>Lachnospirales</taxon>
        <taxon>Lachnospiraceae</taxon>
        <taxon>Anaerosacchariphilus</taxon>
    </lineage>
</organism>
<dbReference type="GO" id="GO:0000166">
    <property type="term" value="F:nucleotide binding"/>
    <property type="evidence" value="ECO:0007669"/>
    <property type="project" value="InterPro"/>
</dbReference>
<feature type="domain" description="Gfo/Idh/MocA-like oxidoreductase N-terminal" evidence="2">
    <location>
        <begin position="12"/>
        <end position="141"/>
    </location>
</feature>
<proteinExistence type="inferred from homology"/>
<reference evidence="4 5" key="1">
    <citation type="submission" date="2018-07" db="EMBL/GenBank/DDBJ databases">
        <title>Anaerosacharophilus polymeroproducens gen. nov. sp. nov., an anaerobic bacterium isolated from salt field.</title>
        <authorList>
            <person name="Kim W."/>
            <person name="Yang S.-H."/>
            <person name="Oh J."/>
            <person name="Lee J.-H."/>
            <person name="Kwon K.K."/>
        </authorList>
    </citation>
    <scope>NUCLEOTIDE SEQUENCE [LARGE SCALE GENOMIC DNA]</scope>
    <source>
        <strain evidence="4 5">MCWD5</strain>
    </source>
</reference>
<dbReference type="SUPFAM" id="SSF55347">
    <property type="entry name" value="Glyceraldehyde-3-phosphate dehydrogenase-like, C-terminal domain"/>
    <property type="match status" value="1"/>
</dbReference>
<feature type="domain" description="Gfo/Idh/MocA-like oxidoreductase C-terminal" evidence="3">
    <location>
        <begin position="154"/>
        <end position="387"/>
    </location>
</feature>
<dbReference type="PANTHER" id="PTHR43708">
    <property type="entry name" value="CONSERVED EXPRESSED OXIDOREDUCTASE (EUROFUNG)"/>
    <property type="match status" value="1"/>
</dbReference>
<dbReference type="Gene3D" id="3.40.50.720">
    <property type="entry name" value="NAD(P)-binding Rossmann-like Domain"/>
    <property type="match status" value="1"/>
</dbReference>
<dbReference type="EMBL" id="QRCT01000049">
    <property type="protein sequence ID" value="RDU22351.1"/>
    <property type="molecule type" value="Genomic_DNA"/>
</dbReference>
<sequence>MINGELKLNHTIRWAMVGGGRGSQIGYIHRSSALRDNTFQLVAGAFDIDPLRGKEFGVGLGLDEERCYPDYKTMFKEEAKRSDGIEAVSIATPNGTHFEICKAALEAKLHVVCEKPMCFSTKEAAVLKELSEKNNRVVGITYGYAGHQLIQQARSMVANGDLGEIRVINMQFAFGSYAFPIEQENPAAKWRLDPNFAGPSFAMGDVGTHPLFLSEAICPELKIKRLMCSRQSFVKDRQLEDNAITIMEYENGAVANVWSSAMNCGSVHGQKIRIIGSKASLEWWDERPNQLTYEVEGKPVQILERGGGYLYEEAREEDRISCGHPEGLFEAWTNLYLRFAMAMDRIDSGKNIERKDFWYPDVEAGYQGVKWVEKCVESADNDSKWVEY</sequence>
<dbReference type="InterPro" id="IPR000683">
    <property type="entry name" value="Gfo/Idh/MocA-like_OxRdtase_N"/>
</dbReference>
<dbReference type="InterPro" id="IPR004104">
    <property type="entry name" value="Gfo/Idh/MocA-like_OxRdtase_C"/>
</dbReference>
<dbReference type="PANTHER" id="PTHR43708:SF3">
    <property type="entry name" value="OXIDOREDUCTASE"/>
    <property type="match status" value="1"/>
</dbReference>
<comment type="caution">
    <text evidence="4">The sequence shown here is derived from an EMBL/GenBank/DDBJ whole genome shotgun (WGS) entry which is preliminary data.</text>
</comment>
<name>A0A371ARY9_9FIRM</name>
<dbReference type="InterPro" id="IPR036291">
    <property type="entry name" value="NAD(P)-bd_dom_sf"/>
</dbReference>